<dbReference type="Gene3D" id="1.10.287.70">
    <property type="match status" value="1"/>
</dbReference>
<evidence type="ECO:0000256" key="11">
    <source>
        <dbReference type="ARBA" id="ARBA00023303"/>
    </source>
</evidence>
<keyword evidence="7" id="KW-0630">Potassium</keyword>
<organism evidence="15 16">
    <name type="scientific">Limnohabitans curvus</name>
    <dbReference type="NCBI Taxonomy" id="323423"/>
    <lineage>
        <taxon>Bacteria</taxon>
        <taxon>Pseudomonadati</taxon>
        <taxon>Pseudomonadota</taxon>
        <taxon>Betaproteobacteria</taxon>
        <taxon>Burkholderiales</taxon>
        <taxon>Comamonadaceae</taxon>
        <taxon>Limnohabitans</taxon>
    </lineage>
</organism>
<evidence type="ECO:0000256" key="1">
    <source>
        <dbReference type="ARBA" id="ARBA00004141"/>
    </source>
</evidence>
<keyword evidence="6" id="KW-0851">Voltage-gated channel</keyword>
<evidence type="ECO:0000313" key="16">
    <source>
        <dbReference type="Proteomes" id="UP000251341"/>
    </source>
</evidence>
<evidence type="ECO:0000256" key="13">
    <source>
        <dbReference type="SAM" id="Phobius"/>
    </source>
</evidence>
<dbReference type="SUPFAM" id="SSF81324">
    <property type="entry name" value="Voltage-gated potassium channels"/>
    <property type="match status" value="2"/>
</dbReference>
<evidence type="ECO:0000256" key="3">
    <source>
        <dbReference type="ARBA" id="ARBA00022538"/>
    </source>
</evidence>
<keyword evidence="4 13" id="KW-0812">Transmembrane</keyword>
<feature type="domain" description="Ion transport" evidence="14">
    <location>
        <begin position="183"/>
        <end position="405"/>
    </location>
</feature>
<feature type="domain" description="Ion transport" evidence="14">
    <location>
        <begin position="32"/>
        <end position="149"/>
    </location>
</feature>
<keyword evidence="2" id="KW-0813">Transport</keyword>
<evidence type="ECO:0000256" key="4">
    <source>
        <dbReference type="ARBA" id="ARBA00022692"/>
    </source>
</evidence>
<dbReference type="Gene3D" id="1.20.120.350">
    <property type="entry name" value="Voltage-gated potassium channels. Chain C"/>
    <property type="match status" value="2"/>
</dbReference>
<dbReference type="AlphaFoldDB" id="A0A315ERT6"/>
<evidence type="ECO:0000256" key="6">
    <source>
        <dbReference type="ARBA" id="ARBA00022882"/>
    </source>
</evidence>
<gene>
    <name evidence="15" type="ORF">B9Z44_10395</name>
</gene>
<protein>
    <recommendedName>
        <fullName evidence="14">Ion transport domain-containing protein</fullName>
    </recommendedName>
</protein>
<dbReference type="GO" id="GO:0005249">
    <property type="term" value="F:voltage-gated potassium channel activity"/>
    <property type="evidence" value="ECO:0007669"/>
    <property type="project" value="InterPro"/>
</dbReference>
<sequence length="534" mass="60528">MTAHTTHAHASPLAKIYKWLFDPEFKHGFHQTVERSIGFLIIASVIAVLIENTPEIYNANAAWFHWFDVVTVGIFTAEYLMRLATAHLNPEFAGKSFPRLRYAFSFYALVDLVAIAPFYFARFVDVDVEMLRVLRVLRLARMFKLSRQLIPAWKEFQVLNEGRSMRAKVFAMLEPTGHSGRLHTYIDNFIVFWIALSITCVVFETVESVRALFASEFMVIDVIAFTIFTIEYIARVYSAPENPKYKHLRMPHWAHIRTGQAIIDLLSILPFILESLFSQHLDLRFLRVFRLMRMLKLTRYTSAMETLYKVVLREWQIIFASVFVMMLLVVLTASLGYLFEHPAQPDKFENIPQSIYWAVVTLASVGYGDISPITPMGRALTVVLALLGIGIFAIPAGLLASAFTDQLRIDRDAFKHRLMMAYEDGLLDNAERELIVAEAERLHLSHEEVKRLTEEAKAEFAAKESEHLTHANGLVLDATAHPQLAAAQFSLLVSQLDLIAQATGTDTLRQSLSHSKGDATAALAVLNLLDQKHG</sequence>
<feature type="transmembrane region" description="Helical" evidence="13">
    <location>
        <begin position="102"/>
        <end position="121"/>
    </location>
</feature>
<evidence type="ECO:0000256" key="5">
    <source>
        <dbReference type="ARBA" id="ARBA00022826"/>
    </source>
</evidence>
<accession>A0A315ERT6</accession>
<dbReference type="InterPro" id="IPR027359">
    <property type="entry name" value="Volt_channel_dom_sf"/>
</dbReference>
<dbReference type="PRINTS" id="PR00169">
    <property type="entry name" value="KCHANNEL"/>
</dbReference>
<keyword evidence="5" id="KW-0631">Potassium channel</keyword>
<feature type="transmembrane region" description="Helical" evidence="13">
    <location>
        <begin position="382"/>
        <end position="403"/>
    </location>
</feature>
<dbReference type="InterPro" id="IPR029024">
    <property type="entry name" value="TerB-like"/>
</dbReference>
<reference evidence="15 16" key="1">
    <citation type="submission" date="2017-04" db="EMBL/GenBank/DDBJ databases">
        <title>Unexpected and diverse lifestyles within the genus Limnohabitans.</title>
        <authorList>
            <person name="Kasalicky V."/>
            <person name="Mehrshad M."/>
            <person name="Andrei S.-A."/>
            <person name="Salcher M."/>
            <person name="Kratochvilova H."/>
            <person name="Simek K."/>
            <person name="Ghai R."/>
        </authorList>
    </citation>
    <scope>NUCLEOTIDE SEQUENCE [LARGE SCALE GENOMIC DNA]</scope>
    <source>
        <strain evidence="15 16">MWH-C5</strain>
    </source>
</reference>
<keyword evidence="10 13" id="KW-0472">Membrane</keyword>
<keyword evidence="11" id="KW-0407">Ion channel</keyword>
<dbReference type="RefSeq" id="WP_108359254.1">
    <property type="nucleotide sequence ID" value="NZ_NESP01000001.1"/>
</dbReference>
<keyword evidence="9" id="KW-0406">Ion transport</keyword>
<proteinExistence type="predicted"/>
<feature type="transmembrane region" description="Helical" evidence="13">
    <location>
        <begin position="351"/>
        <end position="370"/>
    </location>
</feature>
<comment type="caution">
    <text evidence="15">The sequence shown here is derived from an EMBL/GenBank/DDBJ whole genome shotgun (WGS) entry which is preliminary data.</text>
</comment>
<name>A0A315ERT6_9BURK</name>
<evidence type="ECO:0000256" key="7">
    <source>
        <dbReference type="ARBA" id="ARBA00022958"/>
    </source>
</evidence>
<dbReference type="InterPro" id="IPR005821">
    <property type="entry name" value="Ion_trans_dom"/>
</dbReference>
<feature type="transmembrane region" description="Helical" evidence="13">
    <location>
        <begin position="189"/>
        <end position="206"/>
    </location>
</feature>
<dbReference type="EMBL" id="NESP01000001">
    <property type="protein sequence ID" value="PUE59949.1"/>
    <property type="molecule type" value="Genomic_DNA"/>
</dbReference>
<dbReference type="Proteomes" id="UP000251341">
    <property type="component" value="Unassembled WGS sequence"/>
</dbReference>
<feature type="coiled-coil region" evidence="12">
    <location>
        <begin position="427"/>
        <end position="466"/>
    </location>
</feature>
<dbReference type="Pfam" id="PF00520">
    <property type="entry name" value="Ion_trans"/>
    <property type="match status" value="2"/>
</dbReference>
<feature type="transmembrane region" description="Helical" evidence="13">
    <location>
        <begin position="218"/>
        <end position="238"/>
    </location>
</feature>
<feature type="transmembrane region" description="Helical" evidence="13">
    <location>
        <begin position="62"/>
        <end position="81"/>
    </location>
</feature>
<evidence type="ECO:0000256" key="12">
    <source>
        <dbReference type="SAM" id="Coils"/>
    </source>
</evidence>
<feature type="transmembrane region" description="Helical" evidence="13">
    <location>
        <begin position="33"/>
        <end position="50"/>
    </location>
</feature>
<feature type="transmembrane region" description="Helical" evidence="13">
    <location>
        <begin position="317"/>
        <end position="339"/>
    </location>
</feature>
<comment type="subcellular location">
    <subcellularLocation>
        <location evidence="1">Membrane</location>
        <topology evidence="1">Multi-pass membrane protein</topology>
    </subcellularLocation>
</comment>
<evidence type="ECO:0000256" key="9">
    <source>
        <dbReference type="ARBA" id="ARBA00023065"/>
    </source>
</evidence>
<evidence type="ECO:0000256" key="10">
    <source>
        <dbReference type="ARBA" id="ARBA00023136"/>
    </source>
</evidence>
<dbReference type="GO" id="GO:0001508">
    <property type="term" value="P:action potential"/>
    <property type="evidence" value="ECO:0007669"/>
    <property type="project" value="TreeGrafter"/>
</dbReference>
<dbReference type="PANTHER" id="PTHR11537:SF254">
    <property type="entry name" value="POTASSIUM VOLTAGE-GATED CHANNEL PROTEIN SHAB"/>
    <property type="match status" value="1"/>
</dbReference>
<evidence type="ECO:0000259" key="14">
    <source>
        <dbReference type="Pfam" id="PF00520"/>
    </source>
</evidence>
<dbReference type="InterPro" id="IPR028325">
    <property type="entry name" value="VG_K_chnl"/>
</dbReference>
<keyword evidence="12" id="KW-0175">Coiled coil</keyword>
<keyword evidence="3" id="KW-0633">Potassium transport</keyword>
<evidence type="ECO:0000256" key="8">
    <source>
        <dbReference type="ARBA" id="ARBA00022989"/>
    </source>
</evidence>
<evidence type="ECO:0000313" key="15">
    <source>
        <dbReference type="EMBL" id="PUE59949.1"/>
    </source>
</evidence>
<dbReference type="GO" id="GO:0008076">
    <property type="term" value="C:voltage-gated potassium channel complex"/>
    <property type="evidence" value="ECO:0007669"/>
    <property type="project" value="InterPro"/>
</dbReference>
<dbReference type="PANTHER" id="PTHR11537">
    <property type="entry name" value="VOLTAGE-GATED POTASSIUM CHANNEL"/>
    <property type="match status" value="1"/>
</dbReference>
<dbReference type="SUPFAM" id="SSF158682">
    <property type="entry name" value="TerB-like"/>
    <property type="match status" value="1"/>
</dbReference>
<evidence type="ECO:0000256" key="2">
    <source>
        <dbReference type="ARBA" id="ARBA00022448"/>
    </source>
</evidence>
<keyword evidence="8 13" id="KW-1133">Transmembrane helix</keyword>
<keyword evidence="16" id="KW-1185">Reference proteome</keyword>